<proteinExistence type="inferred from homology"/>
<dbReference type="Pfam" id="PF13193">
    <property type="entry name" value="AMP-binding_C"/>
    <property type="match status" value="1"/>
</dbReference>
<dbReference type="InterPro" id="IPR045851">
    <property type="entry name" value="AMP-bd_C_sf"/>
</dbReference>
<comment type="similarity">
    <text evidence="1">Belongs to the ATP-dependent AMP-binding enzyme family.</text>
</comment>
<dbReference type="RefSeq" id="WP_012900475.1">
    <property type="nucleotide sequence ID" value="NC_013665.1"/>
</dbReference>
<dbReference type="SUPFAM" id="SSF56801">
    <property type="entry name" value="Acetyl-CoA synthetase-like"/>
    <property type="match status" value="1"/>
</dbReference>
<dbReference type="PATRIC" id="fig|304371.9.peg.1760"/>
<dbReference type="PANTHER" id="PTHR43201">
    <property type="entry name" value="ACYL-COA SYNTHETASE"/>
    <property type="match status" value="1"/>
</dbReference>
<gene>
    <name evidence="5" type="ordered locus">MCP_1724</name>
</gene>
<dbReference type="InParanoid" id="D1YZC4"/>
<dbReference type="InterPro" id="IPR000873">
    <property type="entry name" value="AMP-dep_synth/lig_dom"/>
</dbReference>
<dbReference type="KEGG" id="mpd:MCP_1724"/>
<reference evidence="5 6" key="2">
    <citation type="journal article" date="2008" name="Int. J. Syst. Evol. Microbiol.">
        <title>Methanocella paludicola gen. nov., sp. nov., a methane-producing archaeon, the first isolate of the lineage 'Rice Cluster I', and proposal of the new archaeal order Methanocellales ord. nov.</title>
        <authorList>
            <person name="Sakai S."/>
            <person name="Imachi H."/>
            <person name="Hanada S."/>
            <person name="Ohashi A."/>
            <person name="Harada H."/>
            <person name="Kamagata Y."/>
        </authorList>
    </citation>
    <scope>NUCLEOTIDE SEQUENCE [LARGE SCALE GENOMIC DNA]</scope>
    <source>
        <strain evidence="6">DSM 17711 / JCM 13418 / NBRC 101707 / SANAE</strain>
    </source>
</reference>
<dbReference type="GeneID" id="8681626"/>
<organism evidence="5 6">
    <name type="scientific">Methanocella paludicola (strain DSM 17711 / JCM 13418 / NBRC 101707 / SANAE)</name>
    <dbReference type="NCBI Taxonomy" id="304371"/>
    <lineage>
        <taxon>Archaea</taxon>
        <taxon>Methanobacteriati</taxon>
        <taxon>Methanobacteriota</taxon>
        <taxon>Stenosarchaea group</taxon>
        <taxon>Methanomicrobia</taxon>
        <taxon>Methanocellales</taxon>
        <taxon>Methanocellaceae</taxon>
        <taxon>Methanocella</taxon>
    </lineage>
</organism>
<dbReference type="OrthoDB" id="35688at2157"/>
<reference evidence="5 6" key="1">
    <citation type="journal article" date="2007" name="Appl. Environ. Microbiol.">
        <title>Isolation of key methanogens for global methane emission from rice paddy fields: a novel isolate affiliated with the clone cluster rice cluster I.</title>
        <authorList>
            <person name="Sakai S."/>
            <person name="Imachi H."/>
            <person name="Sekiguchi Y."/>
            <person name="Ohashi A."/>
            <person name="Harada H."/>
            <person name="Kamagata Y."/>
        </authorList>
    </citation>
    <scope>NUCLEOTIDE SEQUENCE [LARGE SCALE GENOMIC DNA]</scope>
    <source>
        <strain evidence="6">DSM 17711 / JCM 13418 / NBRC 101707 / SANAE</strain>
    </source>
</reference>
<dbReference type="GO" id="GO:0006631">
    <property type="term" value="P:fatty acid metabolic process"/>
    <property type="evidence" value="ECO:0007669"/>
    <property type="project" value="TreeGrafter"/>
</dbReference>
<feature type="domain" description="AMP-dependent synthetase/ligase" evidence="3">
    <location>
        <begin position="27"/>
        <end position="418"/>
    </location>
</feature>
<dbReference type="STRING" id="304371.MCP_1724"/>
<keyword evidence="2" id="KW-0436">Ligase</keyword>
<evidence type="ECO:0000256" key="1">
    <source>
        <dbReference type="ARBA" id="ARBA00006432"/>
    </source>
</evidence>
<keyword evidence="6" id="KW-1185">Reference proteome</keyword>
<dbReference type="Proteomes" id="UP000001882">
    <property type="component" value="Chromosome"/>
</dbReference>
<evidence type="ECO:0000259" key="3">
    <source>
        <dbReference type="Pfam" id="PF00501"/>
    </source>
</evidence>
<dbReference type="NCBIfam" id="NF009233">
    <property type="entry name" value="PRK12583.1"/>
    <property type="match status" value="1"/>
</dbReference>
<name>D1YZC4_METPS</name>
<evidence type="ECO:0000313" key="6">
    <source>
        <dbReference type="Proteomes" id="UP000001882"/>
    </source>
</evidence>
<evidence type="ECO:0000313" key="5">
    <source>
        <dbReference type="EMBL" id="BAI61796.1"/>
    </source>
</evidence>
<dbReference type="InterPro" id="IPR020845">
    <property type="entry name" value="AMP-binding_CS"/>
</dbReference>
<feature type="domain" description="AMP-binding enzyme C-terminal" evidence="4">
    <location>
        <begin position="469"/>
        <end position="544"/>
    </location>
</feature>
<accession>D1YZC4</accession>
<dbReference type="FunFam" id="3.40.50.12780:FF:000003">
    <property type="entry name" value="Long-chain-fatty-acid--CoA ligase FadD"/>
    <property type="match status" value="1"/>
</dbReference>
<dbReference type="Gene3D" id="3.40.50.980">
    <property type="match status" value="2"/>
</dbReference>
<dbReference type="FunFam" id="3.30.300.30:FF:000008">
    <property type="entry name" value="2,3-dihydroxybenzoate-AMP ligase"/>
    <property type="match status" value="1"/>
</dbReference>
<protein>
    <submittedName>
        <fullName evidence="5">Acyl-CoA synthetase</fullName>
    </submittedName>
</protein>
<dbReference type="AlphaFoldDB" id="D1YZC4"/>
<reference evidence="6" key="3">
    <citation type="journal article" date="2011" name="PLoS ONE">
        <title>Genome sequence of a mesophilic hydrogenotrophic methanogen Methanocella paludicola, the first cultivated representative of the order Methanocellales.</title>
        <authorList>
            <person name="Sakai S."/>
            <person name="Takaki Y."/>
            <person name="Shimamura S."/>
            <person name="Sekine M."/>
            <person name="Tajima T."/>
            <person name="Kosugi H."/>
            <person name="Ichikawa N."/>
            <person name="Tasumi E."/>
            <person name="Hiraki A.T."/>
            <person name="Shimizu A."/>
            <person name="Kato Y."/>
            <person name="Nishiko R."/>
            <person name="Mori K."/>
            <person name="Fujita N."/>
            <person name="Imachi H."/>
            <person name="Takai K."/>
        </authorList>
    </citation>
    <scope>NUCLEOTIDE SEQUENCE [LARGE SCALE GENOMIC DNA]</scope>
    <source>
        <strain evidence="6">DSM 17711 / JCM 13418 / NBRC 101707 / SANAE</strain>
    </source>
</reference>
<dbReference type="CDD" id="cd05917">
    <property type="entry name" value="FACL_like_2"/>
    <property type="match status" value="1"/>
</dbReference>
<dbReference type="Pfam" id="PF00501">
    <property type="entry name" value="AMP-binding"/>
    <property type="match status" value="1"/>
</dbReference>
<dbReference type="eggNOG" id="arCOG00856">
    <property type="taxonomic scope" value="Archaea"/>
</dbReference>
<dbReference type="Gene3D" id="3.30.300.30">
    <property type="match status" value="1"/>
</dbReference>
<dbReference type="PANTHER" id="PTHR43201:SF5">
    <property type="entry name" value="MEDIUM-CHAIN ACYL-COA LIGASE ACSF2, MITOCHONDRIAL"/>
    <property type="match status" value="1"/>
</dbReference>
<dbReference type="PROSITE" id="PS00455">
    <property type="entry name" value="AMP_BINDING"/>
    <property type="match status" value="1"/>
</dbReference>
<dbReference type="GO" id="GO:0031956">
    <property type="term" value="F:medium-chain fatty acid-CoA ligase activity"/>
    <property type="evidence" value="ECO:0007669"/>
    <property type="project" value="TreeGrafter"/>
</dbReference>
<dbReference type="Gene3D" id="2.30.38.10">
    <property type="entry name" value="Luciferase, Domain 3"/>
    <property type="match status" value="1"/>
</dbReference>
<sequence length="569" mass="63933">MPGKISQSYAFRGSEKPLIGKTIGDMFDEIAETYPDNDAMVSLQQGKRYTYREFQKETNRIAKGLLSLGFKKGDRVAIWATNIAEWVMVQVATAKAGIIMINVNPAYRTHELEYVLSQSETQALLLIDRFKTSDYVGMVNEVCPELKTSKPGQLNCENLPFLKTVILIRGEKQPGMLTWDEFLKMGDELPDGVLCGLQCSLDFDDPINIMYTSGTTGFPKGVVLTHHNLVNNGYFIGECMRFTDKDRLCIPVPFYHCFGMVLSNLACMTHGATMVIPAEYFDPISTLTAIEKERCTAVHGVPTMFIAELEHPDFNKFNLKTLRTGIMAGSPCPIEYMRKVSTLMNMSEIVITYGQTESSPGLTMSSTHDPLEKRVSTVGQPMPHCELKIVDPKTGKMVPRGQPGEICARGYMIMRGYYKNKEATDLAVDEEGWLHTGDLGTLDDEDYCKITGRLKDMVIRGGENIYPREVEEFLYEHPAISDVQVIGVPDMKYGEELCAWIKLKNGSVMTPDEIKAFCKGKIAHYKIPRYIKFADEFPMTISGKIQKYKMREISTKELGLEDVAKIKTA</sequence>
<dbReference type="EMBL" id="AP011532">
    <property type="protein sequence ID" value="BAI61796.1"/>
    <property type="molecule type" value="Genomic_DNA"/>
</dbReference>
<evidence type="ECO:0000259" key="4">
    <source>
        <dbReference type="Pfam" id="PF13193"/>
    </source>
</evidence>
<evidence type="ECO:0000256" key="2">
    <source>
        <dbReference type="ARBA" id="ARBA00022598"/>
    </source>
</evidence>
<dbReference type="InterPro" id="IPR025110">
    <property type="entry name" value="AMP-bd_C"/>
</dbReference>